<dbReference type="GO" id="GO:0032211">
    <property type="term" value="P:negative regulation of telomere maintenance via telomerase"/>
    <property type="evidence" value="ECO:0007669"/>
    <property type="project" value="TreeGrafter"/>
</dbReference>
<evidence type="ECO:0008006" key="3">
    <source>
        <dbReference type="Google" id="ProtNLM"/>
    </source>
</evidence>
<dbReference type="Proteomes" id="UP000825935">
    <property type="component" value="Chromosome 11"/>
</dbReference>
<dbReference type="GO" id="GO:0010521">
    <property type="term" value="F:telomerase inhibitor activity"/>
    <property type="evidence" value="ECO:0007669"/>
    <property type="project" value="TreeGrafter"/>
</dbReference>
<comment type="caution">
    <text evidence="1">The sequence shown here is derived from an EMBL/GenBank/DDBJ whole genome shotgun (WGS) entry which is preliminary data.</text>
</comment>
<dbReference type="GO" id="GO:0003697">
    <property type="term" value="F:single-stranded DNA binding"/>
    <property type="evidence" value="ECO:0007669"/>
    <property type="project" value="InterPro"/>
</dbReference>
<proteinExistence type="predicted"/>
<dbReference type="Gene3D" id="2.40.50.140">
    <property type="entry name" value="Nucleic acid-binding proteins"/>
    <property type="match status" value="1"/>
</dbReference>
<dbReference type="OMA" id="IQPNNEA"/>
<dbReference type="Pfam" id="PF15490">
    <property type="entry name" value="Ten1_2"/>
    <property type="match status" value="1"/>
</dbReference>
<dbReference type="InterPro" id="IPR029146">
    <property type="entry name" value="Ten1_animal_plant"/>
</dbReference>
<gene>
    <name evidence="1" type="ORF">KP509_11G074100</name>
</gene>
<keyword evidence="2" id="KW-1185">Reference proteome</keyword>
<dbReference type="PANTHER" id="PTHR33905">
    <property type="entry name" value="CST COMPLEX SUBUNIT TEN1"/>
    <property type="match status" value="1"/>
</dbReference>
<sequence length="127" mass="14512">MASTSSPYVQPGVIVRLRELQPPSPFLQLSGTFRVMGRLMSYDIETGMAIICDEDGTSLPVCTQHIRNLQFRTNSLFQFIGELSSQPHQEMYLQARVGRNVDGIDVKLYNRALELRRKFEAKFKLDT</sequence>
<evidence type="ECO:0000313" key="2">
    <source>
        <dbReference type="Proteomes" id="UP000825935"/>
    </source>
</evidence>
<accession>A0A8T2TTX2</accession>
<organism evidence="1 2">
    <name type="scientific">Ceratopteris richardii</name>
    <name type="common">Triangle waterfern</name>
    <dbReference type="NCBI Taxonomy" id="49495"/>
    <lineage>
        <taxon>Eukaryota</taxon>
        <taxon>Viridiplantae</taxon>
        <taxon>Streptophyta</taxon>
        <taxon>Embryophyta</taxon>
        <taxon>Tracheophyta</taxon>
        <taxon>Polypodiopsida</taxon>
        <taxon>Polypodiidae</taxon>
        <taxon>Polypodiales</taxon>
        <taxon>Pteridineae</taxon>
        <taxon>Pteridaceae</taxon>
        <taxon>Parkerioideae</taxon>
        <taxon>Ceratopteris</taxon>
    </lineage>
</organism>
<dbReference type="GO" id="GO:1990879">
    <property type="term" value="C:CST complex"/>
    <property type="evidence" value="ECO:0007669"/>
    <property type="project" value="InterPro"/>
</dbReference>
<protein>
    <recommendedName>
        <fullName evidence="3">CST complex subunit TEN1</fullName>
    </recommendedName>
</protein>
<dbReference type="PANTHER" id="PTHR33905:SF1">
    <property type="entry name" value="CST COMPLEX SUBUNIT TEN1"/>
    <property type="match status" value="1"/>
</dbReference>
<dbReference type="GO" id="GO:0042162">
    <property type="term" value="F:telomeric DNA binding"/>
    <property type="evidence" value="ECO:0007669"/>
    <property type="project" value="TreeGrafter"/>
</dbReference>
<dbReference type="EMBL" id="CM035416">
    <property type="protein sequence ID" value="KAH7425858.1"/>
    <property type="molecule type" value="Genomic_DNA"/>
</dbReference>
<evidence type="ECO:0000313" key="1">
    <source>
        <dbReference type="EMBL" id="KAH7425858.1"/>
    </source>
</evidence>
<name>A0A8T2TTX2_CERRI</name>
<dbReference type="InterPro" id="IPR012340">
    <property type="entry name" value="NA-bd_OB-fold"/>
</dbReference>
<dbReference type="AlphaFoldDB" id="A0A8T2TTX2"/>
<dbReference type="OrthoDB" id="342190at2759"/>
<reference evidence="1" key="1">
    <citation type="submission" date="2021-08" db="EMBL/GenBank/DDBJ databases">
        <title>WGS assembly of Ceratopteris richardii.</title>
        <authorList>
            <person name="Marchant D.B."/>
            <person name="Chen G."/>
            <person name="Jenkins J."/>
            <person name="Shu S."/>
            <person name="Leebens-Mack J."/>
            <person name="Grimwood J."/>
            <person name="Schmutz J."/>
            <person name="Soltis P."/>
            <person name="Soltis D."/>
            <person name="Chen Z.-H."/>
        </authorList>
    </citation>
    <scope>NUCLEOTIDE SEQUENCE</scope>
    <source>
        <strain evidence="1">Whitten #5841</strain>
        <tissue evidence="1">Leaf</tissue>
    </source>
</reference>